<dbReference type="OrthoDB" id="3177317at2"/>
<evidence type="ECO:0000259" key="3">
    <source>
        <dbReference type="PROSITE" id="PS50801"/>
    </source>
</evidence>
<reference evidence="5" key="1">
    <citation type="submission" date="2016-10" db="EMBL/GenBank/DDBJ databases">
        <authorList>
            <person name="Varghese N."/>
        </authorList>
    </citation>
    <scope>NUCLEOTIDE SEQUENCE [LARGE SCALE GENOMIC DNA]</scope>
    <source>
        <strain evidence="5">DSM 21843</strain>
    </source>
</reference>
<dbReference type="InterPro" id="IPR036513">
    <property type="entry name" value="STAS_dom_sf"/>
</dbReference>
<comment type="similarity">
    <text evidence="1 2">Belongs to the anti-sigma-factor antagonist family.</text>
</comment>
<dbReference type="SUPFAM" id="SSF52091">
    <property type="entry name" value="SpoIIaa-like"/>
    <property type="match status" value="1"/>
</dbReference>
<dbReference type="PANTHER" id="PTHR33495">
    <property type="entry name" value="ANTI-SIGMA FACTOR ANTAGONIST TM_1081-RELATED-RELATED"/>
    <property type="match status" value="1"/>
</dbReference>
<dbReference type="NCBIfam" id="TIGR00377">
    <property type="entry name" value="ant_ant_sig"/>
    <property type="match status" value="1"/>
</dbReference>
<dbReference type="Gene3D" id="3.30.750.24">
    <property type="entry name" value="STAS domain"/>
    <property type="match status" value="1"/>
</dbReference>
<dbReference type="RefSeq" id="WP_066664418.1">
    <property type="nucleotide sequence ID" value="NZ_CP011402.1"/>
</dbReference>
<evidence type="ECO:0000313" key="4">
    <source>
        <dbReference type="EMBL" id="SEO39167.1"/>
    </source>
</evidence>
<dbReference type="Proteomes" id="UP000182975">
    <property type="component" value="Unassembled WGS sequence"/>
</dbReference>
<gene>
    <name evidence="4" type="ORF">SAMN02910314_00095</name>
</gene>
<dbReference type="PANTHER" id="PTHR33495:SF2">
    <property type="entry name" value="ANTI-SIGMA FACTOR ANTAGONIST TM_1081-RELATED"/>
    <property type="match status" value="1"/>
</dbReference>
<evidence type="ECO:0000256" key="2">
    <source>
        <dbReference type="RuleBase" id="RU003749"/>
    </source>
</evidence>
<keyword evidence="5" id="KW-1185">Reference proteome</keyword>
<feature type="domain" description="STAS" evidence="3">
    <location>
        <begin position="1"/>
        <end position="100"/>
    </location>
</feature>
<name>A0A172RZX6_9ACTN</name>
<dbReference type="Pfam" id="PF01740">
    <property type="entry name" value="STAS"/>
    <property type="match status" value="1"/>
</dbReference>
<sequence length="100" mass="10740">MDLNTSIEGTSAVIAIDGKLTVATAPELEAALAEIPETVTDVALDMTNLVYVASAGLRVLVAAEKRMLRQNGALRLLHPNDEVMEVFDMTGLVDIFAIER</sequence>
<proteinExistence type="inferred from homology"/>
<accession>A0A172RZX6</accession>
<dbReference type="GO" id="GO:0043856">
    <property type="term" value="F:anti-sigma factor antagonist activity"/>
    <property type="evidence" value="ECO:0007669"/>
    <property type="project" value="InterPro"/>
</dbReference>
<dbReference type="CDD" id="cd07043">
    <property type="entry name" value="STAS_anti-anti-sigma_factors"/>
    <property type="match status" value="1"/>
</dbReference>
<evidence type="ECO:0000256" key="1">
    <source>
        <dbReference type="ARBA" id="ARBA00009013"/>
    </source>
</evidence>
<dbReference type="KEGG" id="ddt:AAY81_09495"/>
<dbReference type="EMBL" id="FOEC01000001">
    <property type="protein sequence ID" value="SEO39167.1"/>
    <property type="molecule type" value="Genomic_DNA"/>
</dbReference>
<protein>
    <recommendedName>
        <fullName evidence="2">Anti-sigma factor antagonist</fullName>
    </recommendedName>
</protein>
<dbReference type="AlphaFoldDB" id="A0A172RZX6"/>
<dbReference type="InterPro" id="IPR003658">
    <property type="entry name" value="Anti-sigma_ant"/>
</dbReference>
<dbReference type="InterPro" id="IPR002645">
    <property type="entry name" value="STAS_dom"/>
</dbReference>
<dbReference type="PROSITE" id="PS50801">
    <property type="entry name" value="STAS"/>
    <property type="match status" value="1"/>
</dbReference>
<dbReference type="STRING" id="79604.AAY81_09495"/>
<evidence type="ECO:0000313" key="5">
    <source>
        <dbReference type="Proteomes" id="UP000182975"/>
    </source>
</evidence>
<organism evidence="4 5">
    <name type="scientific">Denitrobacterium detoxificans</name>
    <dbReference type="NCBI Taxonomy" id="79604"/>
    <lineage>
        <taxon>Bacteria</taxon>
        <taxon>Bacillati</taxon>
        <taxon>Actinomycetota</taxon>
        <taxon>Coriobacteriia</taxon>
        <taxon>Eggerthellales</taxon>
        <taxon>Eggerthellaceae</taxon>
        <taxon>Denitrobacterium</taxon>
    </lineage>
</organism>